<dbReference type="OrthoDB" id="4329349at2759"/>
<feature type="transmembrane region" description="Helical" evidence="6">
    <location>
        <begin position="22"/>
        <end position="42"/>
    </location>
</feature>
<evidence type="ECO:0000256" key="4">
    <source>
        <dbReference type="ARBA" id="ARBA00023136"/>
    </source>
</evidence>
<dbReference type="HOGENOM" id="CLU_019101_0_2_1"/>
<feature type="transmembrane region" description="Helical" evidence="6">
    <location>
        <begin position="186"/>
        <end position="209"/>
    </location>
</feature>
<dbReference type="PANTHER" id="PTHR33048:SF2">
    <property type="entry name" value="SRPK"/>
    <property type="match status" value="1"/>
</dbReference>
<evidence type="ECO:0000256" key="6">
    <source>
        <dbReference type="SAM" id="Phobius"/>
    </source>
</evidence>
<feature type="transmembrane region" description="Helical" evidence="6">
    <location>
        <begin position="54"/>
        <end position="75"/>
    </location>
</feature>
<name>A0A084ASC4_STACB</name>
<feature type="transmembrane region" description="Helical" evidence="6">
    <location>
        <begin position="142"/>
        <end position="166"/>
    </location>
</feature>
<evidence type="ECO:0000256" key="3">
    <source>
        <dbReference type="ARBA" id="ARBA00022989"/>
    </source>
</evidence>
<protein>
    <recommendedName>
        <fullName evidence="7">Rhodopsin domain-containing protein</fullName>
    </recommendedName>
</protein>
<organism evidence="8 9">
    <name type="scientific">Stachybotrys chartarum (strain CBS 109288 / IBT 7711)</name>
    <name type="common">Toxic black mold</name>
    <name type="synonym">Stilbospora chartarum</name>
    <dbReference type="NCBI Taxonomy" id="1280523"/>
    <lineage>
        <taxon>Eukaryota</taxon>
        <taxon>Fungi</taxon>
        <taxon>Dikarya</taxon>
        <taxon>Ascomycota</taxon>
        <taxon>Pezizomycotina</taxon>
        <taxon>Sordariomycetes</taxon>
        <taxon>Hypocreomycetidae</taxon>
        <taxon>Hypocreales</taxon>
        <taxon>Stachybotryaceae</taxon>
        <taxon>Stachybotrys</taxon>
    </lineage>
</organism>
<dbReference type="Pfam" id="PF20684">
    <property type="entry name" value="Fung_rhodopsin"/>
    <property type="match status" value="1"/>
</dbReference>
<dbReference type="InterPro" id="IPR052337">
    <property type="entry name" value="SAT4-like"/>
</dbReference>
<keyword evidence="2 6" id="KW-0812">Transmembrane</keyword>
<evidence type="ECO:0000256" key="5">
    <source>
        <dbReference type="ARBA" id="ARBA00038359"/>
    </source>
</evidence>
<keyword evidence="9" id="KW-1185">Reference proteome</keyword>
<dbReference type="PANTHER" id="PTHR33048">
    <property type="entry name" value="PTH11-LIKE INTEGRAL MEMBRANE PROTEIN (AFU_ORTHOLOGUE AFUA_5G11245)"/>
    <property type="match status" value="1"/>
</dbReference>
<gene>
    <name evidence="8" type="ORF">S7711_09112</name>
</gene>
<dbReference type="AlphaFoldDB" id="A0A084ASC4"/>
<evidence type="ECO:0000313" key="8">
    <source>
        <dbReference type="EMBL" id="KEY68203.1"/>
    </source>
</evidence>
<reference evidence="8 9" key="1">
    <citation type="journal article" date="2014" name="BMC Genomics">
        <title>Comparative genome sequencing reveals chemotype-specific gene clusters in the toxigenic black mold Stachybotrys.</title>
        <authorList>
            <person name="Semeiks J."/>
            <person name="Borek D."/>
            <person name="Otwinowski Z."/>
            <person name="Grishin N.V."/>
        </authorList>
    </citation>
    <scope>NUCLEOTIDE SEQUENCE [LARGE SCALE GENOMIC DNA]</scope>
    <source>
        <strain evidence="9">CBS 109288 / IBT 7711</strain>
    </source>
</reference>
<evidence type="ECO:0000259" key="7">
    <source>
        <dbReference type="Pfam" id="PF20684"/>
    </source>
</evidence>
<feature type="transmembrane region" description="Helical" evidence="6">
    <location>
        <begin position="109"/>
        <end position="130"/>
    </location>
</feature>
<proteinExistence type="inferred from homology"/>
<keyword evidence="4 6" id="KW-0472">Membrane</keyword>
<feature type="transmembrane region" description="Helical" evidence="6">
    <location>
        <begin position="261"/>
        <end position="281"/>
    </location>
</feature>
<accession>A0A084ASC4</accession>
<evidence type="ECO:0000256" key="2">
    <source>
        <dbReference type="ARBA" id="ARBA00022692"/>
    </source>
</evidence>
<feature type="transmembrane region" description="Helical" evidence="6">
    <location>
        <begin position="221"/>
        <end position="241"/>
    </location>
</feature>
<keyword evidence="3 6" id="KW-1133">Transmembrane helix</keyword>
<dbReference type="Proteomes" id="UP000028045">
    <property type="component" value="Unassembled WGS sequence"/>
</dbReference>
<comment type="subcellular location">
    <subcellularLocation>
        <location evidence="1">Membrane</location>
        <topology evidence="1">Multi-pass membrane protein</topology>
    </subcellularLocation>
</comment>
<evidence type="ECO:0000256" key="1">
    <source>
        <dbReference type="ARBA" id="ARBA00004141"/>
    </source>
</evidence>
<feature type="domain" description="Rhodopsin" evidence="7">
    <location>
        <begin position="37"/>
        <end position="277"/>
    </location>
</feature>
<sequence length="321" mass="36187">MPTPSPSSAVQLEQDNSYLPEVWALNAIGVIVILTRIGVRLRTVGIGGFQGDDYLVFLCLTLYTINAIIVQITYYTGGNIDVSASQVLTLPDRDVEILEYGSKLEYASWYTYPGVIWTLKLQVLFFFRRLTLGIFHTRMIKILFWIVGLSWIALILTVSLTCRPYHYNWMIRPLPGPQCTFRPQNFWVLVVLNVLSDAAILAIPIPILWSLRISPLRKLGVSLLLCSGLFIISTAIVRAVLTLRGAPSVININRWGFRETAVGIVAVTAAVLAPLFTRAFWRKGRYIPNDDLHRQRTYRVNISSLAAGSPEDQAIEEDRFE</sequence>
<dbReference type="EMBL" id="KL648586">
    <property type="protein sequence ID" value="KEY68203.1"/>
    <property type="molecule type" value="Genomic_DNA"/>
</dbReference>
<evidence type="ECO:0000313" key="9">
    <source>
        <dbReference type="Proteomes" id="UP000028045"/>
    </source>
</evidence>
<dbReference type="InterPro" id="IPR049326">
    <property type="entry name" value="Rhodopsin_dom_fungi"/>
</dbReference>
<comment type="similarity">
    <text evidence="5">Belongs to the SAT4 family.</text>
</comment>
<dbReference type="GO" id="GO:0016020">
    <property type="term" value="C:membrane"/>
    <property type="evidence" value="ECO:0007669"/>
    <property type="project" value="UniProtKB-SubCell"/>
</dbReference>